<dbReference type="AlphaFoldDB" id="A0A4V3WTB9"/>
<reference evidence="3 4" key="1">
    <citation type="submission" date="2019-04" db="EMBL/GenBank/DDBJ databases">
        <authorList>
            <person name="Jiang L."/>
        </authorList>
    </citation>
    <scope>NUCLEOTIDE SEQUENCE [LARGE SCALE GENOMIC DNA]</scope>
    <source>
        <strain evidence="3 4">YIM 131861</strain>
    </source>
</reference>
<evidence type="ECO:0000313" key="3">
    <source>
        <dbReference type="EMBL" id="THG31307.1"/>
    </source>
</evidence>
<proteinExistence type="predicted"/>
<evidence type="ECO:0000256" key="1">
    <source>
        <dbReference type="SAM" id="MobiDB-lite"/>
    </source>
</evidence>
<dbReference type="Proteomes" id="UP000307380">
    <property type="component" value="Unassembled WGS sequence"/>
</dbReference>
<evidence type="ECO:0000313" key="4">
    <source>
        <dbReference type="Proteomes" id="UP000307380"/>
    </source>
</evidence>
<feature type="region of interest" description="Disordered" evidence="1">
    <location>
        <begin position="80"/>
        <end position="116"/>
    </location>
</feature>
<keyword evidence="2" id="KW-1133">Transmembrane helix</keyword>
<accession>A0A4V3WTB9</accession>
<organism evidence="3 4">
    <name type="scientific">Orlajensenia flava</name>
    <dbReference type="NCBI Taxonomy" id="2565934"/>
    <lineage>
        <taxon>Bacteria</taxon>
        <taxon>Bacillati</taxon>
        <taxon>Actinomycetota</taxon>
        <taxon>Actinomycetes</taxon>
        <taxon>Micrococcales</taxon>
        <taxon>Microbacteriaceae</taxon>
        <taxon>Orlajensenia</taxon>
    </lineage>
</organism>
<gene>
    <name evidence="3" type="ORF">E6C70_13490</name>
</gene>
<dbReference type="OrthoDB" id="5003128at2"/>
<dbReference type="EMBL" id="SSSN01000011">
    <property type="protein sequence ID" value="THG31307.1"/>
    <property type="molecule type" value="Genomic_DNA"/>
</dbReference>
<evidence type="ECO:0008006" key="5">
    <source>
        <dbReference type="Google" id="ProtNLM"/>
    </source>
</evidence>
<evidence type="ECO:0000256" key="2">
    <source>
        <dbReference type="SAM" id="Phobius"/>
    </source>
</evidence>
<keyword evidence="2" id="KW-0812">Transmembrane</keyword>
<keyword evidence="4" id="KW-1185">Reference proteome</keyword>
<keyword evidence="2" id="KW-0472">Membrane</keyword>
<dbReference type="RefSeq" id="WP_136425074.1">
    <property type="nucleotide sequence ID" value="NZ_SSSN01000011.1"/>
</dbReference>
<feature type="compositionally biased region" description="Pro residues" evidence="1">
    <location>
        <begin position="80"/>
        <end position="103"/>
    </location>
</feature>
<feature type="transmembrane region" description="Helical" evidence="2">
    <location>
        <begin position="125"/>
        <end position="151"/>
    </location>
</feature>
<name>A0A4V3WTB9_9MICO</name>
<sequence>MDIEHARAALGIAASGALFDEQIDAAYQRELELWHPLKYPEDERAPAVEWARHLGEARAELHAELARQRQRAAMIGWAPPGGPPLSGPPAPAALRSGPPPAAAPAPTAAAPTYEPVPRRRMAPGAVVATVAGAVLATALLAAPVVAAGVSLGRHLADASHSIDAATKAMSKADGASGTPPDSGAADAVSHYTSGETGFTFPANLDYYNDGRNTERCSSDLVDGCWSAAVFPEQDCTLLEVTYAFSNDETSVTPDDTRTTDQAEAAAFEPVILVWGSNDYDYSWIGDVQCVDPSDGDLSTTAEGSTAPA</sequence>
<feature type="region of interest" description="Disordered" evidence="1">
    <location>
        <begin position="170"/>
        <end position="189"/>
    </location>
</feature>
<comment type="caution">
    <text evidence="3">The sequence shown here is derived from an EMBL/GenBank/DDBJ whole genome shotgun (WGS) entry which is preliminary data.</text>
</comment>
<protein>
    <recommendedName>
        <fullName evidence="5">J domain-containing protein</fullName>
    </recommendedName>
</protein>